<organism evidence="1 2">
    <name type="scientific">Kitasatospora paranensis</name>
    <dbReference type="NCBI Taxonomy" id="258053"/>
    <lineage>
        <taxon>Bacteria</taxon>
        <taxon>Bacillati</taxon>
        <taxon>Actinomycetota</taxon>
        <taxon>Actinomycetes</taxon>
        <taxon>Kitasatosporales</taxon>
        <taxon>Streptomycetaceae</taxon>
        <taxon>Kitasatospora</taxon>
    </lineage>
</organism>
<dbReference type="EMBL" id="JBHTAJ010000018">
    <property type="protein sequence ID" value="MFC7180307.1"/>
    <property type="molecule type" value="Genomic_DNA"/>
</dbReference>
<evidence type="ECO:0000313" key="1">
    <source>
        <dbReference type="EMBL" id="MFC7180307.1"/>
    </source>
</evidence>
<gene>
    <name evidence="1" type="ORF">ACFQMG_12155</name>
</gene>
<keyword evidence="2" id="KW-1185">Reference proteome</keyword>
<name>A0ABW2FV51_9ACTN</name>
<comment type="caution">
    <text evidence="1">The sequence shown here is derived from an EMBL/GenBank/DDBJ whole genome shotgun (WGS) entry which is preliminary data.</text>
</comment>
<proteinExistence type="predicted"/>
<dbReference type="Proteomes" id="UP001596435">
    <property type="component" value="Unassembled WGS sequence"/>
</dbReference>
<dbReference type="RefSeq" id="WP_380231056.1">
    <property type="nucleotide sequence ID" value="NZ_JBHSVH010000002.1"/>
</dbReference>
<protein>
    <submittedName>
        <fullName evidence="1">Uncharacterized protein</fullName>
    </submittedName>
</protein>
<accession>A0ABW2FV51</accession>
<sequence>MPSAEGAWAGEVGTAEGNIPLRIGILADGLVEVRLANGPPVSVPAVASRRWDLRLSAPLQLPTADARLNSPGFGLELRAEQDRLAGRAVAFKDGDRDGLLGAYLVHACTLHPR</sequence>
<evidence type="ECO:0000313" key="2">
    <source>
        <dbReference type="Proteomes" id="UP001596435"/>
    </source>
</evidence>
<reference evidence="2" key="1">
    <citation type="journal article" date="2019" name="Int. J. Syst. Evol. Microbiol.">
        <title>The Global Catalogue of Microorganisms (GCM) 10K type strain sequencing project: providing services to taxonomists for standard genome sequencing and annotation.</title>
        <authorList>
            <consortium name="The Broad Institute Genomics Platform"/>
            <consortium name="The Broad Institute Genome Sequencing Center for Infectious Disease"/>
            <person name="Wu L."/>
            <person name="Ma J."/>
        </authorList>
    </citation>
    <scope>NUCLEOTIDE SEQUENCE [LARGE SCALE GENOMIC DNA]</scope>
    <source>
        <strain evidence="2">CGMCC 1.12859</strain>
    </source>
</reference>